<proteinExistence type="predicted"/>
<dbReference type="HOGENOM" id="CLU_073078_0_1_6"/>
<dbReference type="PATRIC" id="fig|1298593.3.peg.530"/>
<accession>M5DZS8</accession>
<evidence type="ECO:0000259" key="4">
    <source>
        <dbReference type="PROSITE" id="PS01124"/>
    </source>
</evidence>
<dbReference type="STRING" id="187493.CN03_15275"/>
<dbReference type="RefSeq" id="WP_015485731.1">
    <property type="nucleotide sequence ID" value="NC_020888.1"/>
</dbReference>
<name>M5DZS8_9GAMM</name>
<dbReference type="GO" id="GO:0003700">
    <property type="term" value="F:DNA-binding transcription factor activity"/>
    <property type="evidence" value="ECO:0007669"/>
    <property type="project" value="InterPro"/>
</dbReference>
<dbReference type="Proteomes" id="UP000011866">
    <property type="component" value="Chromosome"/>
</dbReference>
<organism evidence="5 6">
    <name type="scientific">Thalassolituus oleivorans MIL-1</name>
    <dbReference type="NCBI Taxonomy" id="1298593"/>
    <lineage>
        <taxon>Bacteria</taxon>
        <taxon>Pseudomonadati</taxon>
        <taxon>Pseudomonadota</taxon>
        <taxon>Gammaproteobacteria</taxon>
        <taxon>Oceanospirillales</taxon>
        <taxon>Oceanospirillaceae</taxon>
        <taxon>Thalassolituus</taxon>
    </lineage>
</organism>
<dbReference type="PANTHER" id="PTHR46796">
    <property type="entry name" value="HTH-TYPE TRANSCRIPTIONAL ACTIVATOR RHAS-RELATED"/>
    <property type="match status" value="1"/>
</dbReference>
<dbReference type="GeneID" id="79178433"/>
<dbReference type="Pfam" id="PF12833">
    <property type="entry name" value="HTH_18"/>
    <property type="match status" value="1"/>
</dbReference>
<dbReference type="PROSITE" id="PS01124">
    <property type="entry name" value="HTH_ARAC_FAMILY_2"/>
    <property type="match status" value="1"/>
</dbReference>
<keyword evidence="6" id="KW-1185">Reference proteome</keyword>
<dbReference type="EMBL" id="HF680312">
    <property type="protein sequence ID" value="CCU70994.1"/>
    <property type="molecule type" value="Genomic_DNA"/>
</dbReference>
<evidence type="ECO:0000313" key="5">
    <source>
        <dbReference type="EMBL" id="CCU70994.1"/>
    </source>
</evidence>
<keyword evidence="3" id="KW-0804">Transcription</keyword>
<protein>
    <recommendedName>
        <fullName evidence="4">HTH araC/xylS-type domain-containing protein</fullName>
    </recommendedName>
</protein>
<feature type="domain" description="HTH araC/xylS-type" evidence="4">
    <location>
        <begin position="130"/>
        <end position="228"/>
    </location>
</feature>
<dbReference type="InterPro" id="IPR050204">
    <property type="entry name" value="AraC_XylS_family_regulators"/>
</dbReference>
<dbReference type="KEGG" id="tol:TOL_0555"/>
<dbReference type="AlphaFoldDB" id="M5DZS8"/>
<sequence length="232" mass="25516">MVPGLIAFRGEAGDNKPHKHWAHQIVVGLGNPVEVRVGHAYYAGTSLLIPAGTIHQLQTARVLCLYADPTHNACKTLLPQTMAQNISIIEIDGTRQLIQLSSADDLQAALEDFRKACTCGDVSGLDNRFQQVVEALRSELMLGREPSRTDLAELAHLSSSRFSHWFSEQAGLPFRSYKKWLKLLLAFELTQSRSLTDAAMTAGFADQAHFCRAAMEAFGVNPATIKQLLSEK</sequence>
<dbReference type="Gene3D" id="1.10.10.60">
    <property type="entry name" value="Homeodomain-like"/>
    <property type="match status" value="1"/>
</dbReference>
<reference evidence="5 6" key="1">
    <citation type="journal article" date="2013" name="Genome Announc.">
        <title>Genome Sequence of Thalassolituus oleivorans MIL-1 (DSM 14913T).</title>
        <authorList>
            <person name="Golyshin P.N."/>
            <person name="Werner J."/>
            <person name="Chernikova T.N."/>
            <person name="Tran H."/>
            <person name="Ferrer M."/>
            <person name="Yakimov M.M."/>
            <person name="Teeling H."/>
            <person name="Golyshina O.V."/>
        </authorList>
    </citation>
    <scope>NUCLEOTIDE SEQUENCE [LARGE SCALE GENOMIC DNA]</scope>
    <source>
        <strain evidence="5 6">MIL-1</strain>
    </source>
</reference>
<dbReference type="eggNOG" id="COG2207">
    <property type="taxonomic scope" value="Bacteria"/>
</dbReference>
<evidence type="ECO:0000256" key="2">
    <source>
        <dbReference type="ARBA" id="ARBA00023125"/>
    </source>
</evidence>
<keyword evidence="1" id="KW-0805">Transcription regulation</keyword>
<evidence type="ECO:0000313" key="6">
    <source>
        <dbReference type="Proteomes" id="UP000011866"/>
    </source>
</evidence>
<keyword evidence="2" id="KW-0238">DNA-binding</keyword>
<evidence type="ECO:0000256" key="1">
    <source>
        <dbReference type="ARBA" id="ARBA00023015"/>
    </source>
</evidence>
<gene>
    <name evidence="5" type="ORF">TOL_0555</name>
</gene>
<dbReference type="InterPro" id="IPR018060">
    <property type="entry name" value="HTH_AraC"/>
</dbReference>
<dbReference type="GO" id="GO:0043565">
    <property type="term" value="F:sequence-specific DNA binding"/>
    <property type="evidence" value="ECO:0007669"/>
    <property type="project" value="InterPro"/>
</dbReference>
<dbReference type="SMART" id="SM00342">
    <property type="entry name" value="HTH_ARAC"/>
    <property type="match status" value="1"/>
</dbReference>
<evidence type="ECO:0000256" key="3">
    <source>
        <dbReference type="ARBA" id="ARBA00023163"/>
    </source>
</evidence>